<dbReference type="InterPro" id="IPR010720">
    <property type="entry name" value="Alpha-L-AF_C"/>
</dbReference>
<dbReference type="Proteomes" id="UP000077202">
    <property type="component" value="Unassembled WGS sequence"/>
</dbReference>
<evidence type="ECO:0000259" key="8">
    <source>
        <dbReference type="SMART" id="SM00813"/>
    </source>
</evidence>
<dbReference type="InterPro" id="IPR017853">
    <property type="entry name" value="GH"/>
</dbReference>
<dbReference type="InterPro" id="IPR055235">
    <property type="entry name" value="ASD1_cat"/>
</dbReference>
<dbReference type="PANTHER" id="PTHR31776:SF0">
    <property type="entry name" value="ALPHA-L-ARABINOFURANOSIDASE 1"/>
    <property type="match status" value="1"/>
</dbReference>
<keyword evidence="6" id="KW-0325">Glycoprotein</keyword>
<dbReference type="InterPro" id="IPR051563">
    <property type="entry name" value="Glycosyl_Hydrolase_51"/>
</dbReference>
<dbReference type="Pfam" id="PF06964">
    <property type="entry name" value="Alpha-L-AF_C"/>
    <property type="match status" value="1"/>
</dbReference>
<dbReference type="SMART" id="SM00813">
    <property type="entry name" value="Alpha-L-AF_C"/>
    <property type="match status" value="1"/>
</dbReference>
<evidence type="ECO:0000313" key="9">
    <source>
        <dbReference type="EMBL" id="BBN17892.1"/>
    </source>
</evidence>
<dbReference type="Gene3D" id="3.20.20.80">
    <property type="entry name" value="Glycosidases"/>
    <property type="match status" value="1"/>
</dbReference>
<protein>
    <recommendedName>
        <fullName evidence="3">non-reducing end alpha-L-arabinofuranosidase</fullName>
        <ecNumber evidence="3">3.2.1.55</ecNumber>
    </recommendedName>
</protein>
<keyword evidence="5" id="KW-0378">Hydrolase</keyword>
<dbReference type="EMBL" id="AP019872">
    <property type="protein sequence ID" value="BBN17892.1"/>
    <property type="molecule type" value="Genomic_DNA"/>
</dbReference>
<evidence type="ECO:0000256" key="1">
    <source>
        <dbReference type="ARBA" id="ARBA00001462"/>
    </source>
</evidence>
<dbReference type="AlphaFoldDB" id="A0A176WQ59"/>
<dbReference type="SUPFAM" id="SSF49785">
    <property type="entry name" value="Galactose-binding domain-like"/>
    <property type="match status" value="1"/>
</dbReference>
<dbReference type="Pfam" id="PF22848">
    <property type="entry name" value="ASD1_dom"/>
    <property type="match status" value="1"/>
</dbReference>
<name>A0A176WQ59_MARPO</name>
<reference evidence="12" key="3">
    <citation type="journal article" date="2020" name="Curr. Biol.">
        <title>Chromatin organization in early land plants reveals an ancestral association between H3K27me3, transposons, and constitutive heterochromatin.</title>
        <authorList>
            <person name="Montgomery S.A."/>
            <person name="Tanizawa Y."/>
            <person name="Galik B."/>
            <person name="Wang N."/>
            <person name="Ito T."/>
            <person name="Mochizuki T."/>
            <person name="Akimcheva S."/>
            <person name="Bowman J.L."/>
            <person name="Cognat V."/>
            <person name="Marechal-Drouard L."/>
            <person name="Ekker H."/>
            <person name="Hong S.F."/>
            <person name="Kohchi T."/>
            <person name="Lin S.S."/>
            <person name="Liu L.D."/>
            <person name="Nakamura Y."/>
            <person name="Valeeva L.R."/>
            <person name="Shakirov E.V."/>
            <person name="Shippen D.E."/>
            <person name="Wei W.L."/>
            <person name="Yagura M."/>
            <person name="Yamaoka S."/>
            <person name="Yamato K.T."/>
            <person name="Liu C."/>
            <person name="Berger F."/>
        </authorList>
    </citation>
    <scope>NUCLEOTIDE SEQUENCE [LARGE SCALE GENOMIC DNA]</scope>
    <source>
        <strain evidence="12">Tak-1</strain>
    </source>
</reference>
<keyword evidence="11" id="KW-1185">Reference proteome</keyword>
<dbReference type="InterPro" id="IPR008979">
    <property type="entry name" value="Galactose-bd-like_sf"/>
</dbReference>
<organism evidence="10 11">
    <name type="scientific">Marchantia polymorpha subsp. ruderalis</name>
    <dbReference type="NCBI Taxonomy" id="1480154"/>
    <lineage>
        <taxon>Eukaryota</taxon>
        <taxon>Viridiplantae</taxon>
        <taxon>Streptophyta</taxon>
        <taxon>Embryophyta</taxon>
        <taxon>Marchantiophyta</taxon>
        <taxon>Marchantiopsida</taxon>
        <taxon>Marchantiidae</taxon>
        <taxon>Marchantiales</taxon>
        <taxon>Marchantiaceae</taxon>
        <taxon>Marchantia</taxon>
    </lineage>
</organism>
<proteinExistence type="inferred from homology"/>
<dbReference type="EC" id="3.2.1.55" evidence="3"/>
<evidence type="ECO:0000313" key="10">
    <source>
        <dbReference type="EMBL" id="OAE35258.1"/>
    </source>
</evidence>
<reference evidence="10 11" key="1">
    <citation type="submission" date="2016-03" db="EMBL/GenBank/DDBJ databases">
        <title>Mechanisms controlling the formation of the plant cell surface in tip-growing cells are functionally conserved among land plants.</title>
        <authorList>
            <person name="Honkanen S."/>
            <person name="Jones V.A."/>
            <person name="Morieri G."/>
            <person name="Champion C."/>
            <person name="Hetherington A.J."/>
            <person name="Kelly S."/>
            <person name="Saint-Marcoux D."/>
            <person name="Proust H."/>
            <person name="Prescott H."/>
            <person name="Dolan L."/>
        </authorList>
    </citation>
    <scope>NUCLEOTIDE SEQUENCE [LARGE SCALE GENOMIC DNA]</scope>
    <source>
        <strain evidence="11">cv. Tak-1 and cv. Tak-2</strain>
        <tissue evidence="10">Whole gametophyte</tissue>
    </source>
</reference>
<keyword evidence="4" id="KW-0732">Signal</keyword>
<evidence type="ECO:0000256" key="7">
    <source>
        <dbReference type="SAM" id="MobiDB-lite"/>
    </source>
</evidence>
<comment type="similarity">
    <text evidence="2">Belongs to the glycosyl hydrolase 51 family.</text>
</comment>
<accession>A0A176WQ59</accession>
<dbReference type="GO" id="GO:0046373">
    <property type="term" value="P:L-arabinose metabolic process"/>
    <property type="evidence" value="ECO:0007669"/>
    <property type="project" value="InterPro"/>
</dbReference>
<evidence type="ECO:0000313" key="12">
    <source>
        <dbReference type="Proteomes" id="UP001162541"/>
    </source>
</evidence>
<evidence type="ECO:0000256" key="4">
    <source>
        <dbReference type="ARBA" id="ARBA00022729"/>
    </source>
</evidence>
<dbReference type="InterPro" id="IPR013780">
    <property type="entry name" value="Glyco_hydro_b"/>
</dbReference>
<evidence type="ECO:0000313" key="11">
    <source>
        <dbReference type="Proteomes" id="UP000077202"/>
    </source>
</evidence>
<dbReference type="EMBL" id="LVLJ01000203">
    <property type="protein sequence ID" value="OAE35258.1"/>
    <property type="molecule type" value="Genomic_DNA"/>
</dbReference>
<evidence type="ECO:0000256" key="3">
    <source>
        <dbReference type="ARBA" id="ARBA00012670"/>
    </source>
</evidence>
<feature type="region of interest" description="Disordered" evidence="7">
    <location>
        <begin position="1"/>
        <end position="22"/>
    </location>
</feature>
<evidence type="ECO:0000256" key="6">
    <source>
        <dbReference type="ARBA" id="ARBA00023180"/>
    </source>
</evidence>
<reference evidence="9" key="2">
    <citation type="journal article" date="2019" name="Curr. Biol.">
        <title>Chromatin organization in early land plants reveals an ancestral association between H3K27me3, transposons, and constitutive heterochromatin.</title>
        <authorList>
            <person name="Montgomery S.A."/>
            <person name="Tanizawa Y."/>
            <person name="Galik B."/>
            <person name="Wang N."/>
            <person name="Ito T."/>
            <person name="Mochizuki T."/>
            <person name="Akimcheva S."/>
            <person name="Bowman J."/>
            <person name="Cognat V."/>
            <person name="Drouard L."/>
            <person name="Ekker H."/>
            <person name="Houng S."/>
            <person name="Kohchi T."/>
            <person name="Lin S."/>
            <person name="Liu L.D."/>
            <person name="Nakamura Y."/>
            <person name="Valeeva L.R."/>
            <person name="Shakirov E.V."/>
            <person name="Shippen D.E."/>
            <person name="Wei W."/>
            <person name="Yagura M."/>
            <person name="Yamaoka S."/>
            <person name="Yamato K.T."/>
            <person name="Liu C."/>
            <person name="Berger F."/>
        </authorList>
    </citation>
    <scope>NUCLEOTIDE SEQUENCE [LARGE SCALE GENOMIC DNA]</scope>
    <source>
        <strain evidence="9">Tak-1</strain>
    </source>
</reference>
<dbReference type="PANTHER" id="PTHR31776">
    <property type="entry name" value="ALPHA-L-ARABINOFURANOSIDASE 1"/>
    <property type="match status" value="1"/>
</dbReference>
<feature type="domain" description="Alpha-L-arabinofuranosidase C-terminal" evidence="8">
    <location>
        <begin position="488"/>
        <end position="677"/>
    </location>
</feature>
<dbReference type="GO" id="GO:0046556">
    <property type="term" value="F:alpha-L-arabinofuranosidase activity"/>
    <property type="evidence" value="ECO:0007669"/>
    <property type="project" value="UniProtKB-EC"/>
</dbReference>
<gene>
    <name evidence="10" type="ORF">AXG93_392s1050</name>
    <name evidence="9" type="ORF">Mp_7g17770</name>
</gene>
<dbReference type="FunFam" id="3.20.20.80:FF:000025">
    <property type="entry name" value="Alpha-L-arabinofuranosidase 1"/>
    <property type="match status" value="1"/>
</dbReference>
<sequence>MEVQRAAEPLLPVASPPAGDRRRTMSKVKTAALWTSPWLLLAMVLAYHRFDSSGTPKGVQDPIVTLTVEGADRGRDMSQTLFGIFFEEINHAGAGGLWAELINNRGFEAGGQNTPSSIDPWSPLGKENEVMLTTERASLFPRNPIALRMKILCGNGTACPLGGVGVANPGYWGIDVRAGRTYQITFWLRSDAMVNLSVAFISQDELRVLAQQFLIVDEASSYDWQKYQFDLVATDTDHYAKLAFTTSVSGSIWLDQVSAFPEETYKGHGFRKELAEMLEELKPAFLRFPGGCYVEGERLQNAWRWRDTIGPWEERPGHYGDVWNYWSDDGLGYFEFLQLAEDLNTAPIWVFNNGISHSYSISPRNIQPWVQDALDGLEFARGPSTSTFGAIRAAMGHPDPFNVRHVAIGNEDCWKPNYQENYMAFYKAIKLLYPDISIISNCDATNGPLRHPADLYDFHIYTNANNLYAMKSQFDQKTRDSGPKVFVSEYAVTGSDSGTGSLLAAIAEAAFMIGLEKNSDVVEMASYAPLFVHEKDRRWNPDAIVFNSWQQYGTPSYWVQTLFKHSSGAKLLGHSVTGANGGPTPVVSAIRRHDPQTNGEYIVIKAVNFGKDVMAMRVVFNGIPANGIAFPNSTVATLTSDKTMDENSFSMPEKITPQVSNLAYPESDMQIMLPPYSIVALDLRLNSTVTLSPILQISSSN</sequence>
<dbReference type="Gene3D" id="2.60.40.1180">
    <property type="entry name" value="Golgi alpha-mannosidase II"/>
    <property type="match status" value="1"/>
</dbReference>
<dbReference type="Proteomes" id="UP001162541">
    <property type="component" value="Chromosome 7"/>
</dbReference>
<evidence type="ECO:0000256" key="5">
    <source>
        <dbReference type="ARBA" id="ARBA00022801"/>
    </source>
</evidence>
<evidence type="ECO:0000256" key="2">
    <source>
        <dbReference type="ARBA" id="ARBA00007186"/>
    </source>
</evidence>
<dbReference type="SUPFAM" id="SSF51445">
    <property type="entry name" value="(Trans)glycosidases"/>
    <property type="match status" value="1"/>
</dbReference>
<comment type="catalytic activity">
    <reaction evidence="1">
        <text>Hydrolysis of terminal non-reducing alpha-L-arabinofuranoside residues in alpha-L-arabinosides.</text>
        <dbReference type="EC" id="3.2.1.55"/>
    </reaction>
</comment>